<evidence type="ECO:0000313" key="3">
    <source>
        <dbReference type="Proteomes" id="UP000593560"/>
    </source>
</evidence>
<evidence type="ECO:0000313" key="2">
    <source>
        <dbReference type="EMBL" id="MBA0810232.1"/>
    </source>
</evidence>
<sequence length="192" mass="22246">MVICLIYWMSKWISTYFKLLPNIRISPIAASLLGRIQVDKAYSRAASVPTFLKRLMNITGMSEQWDLIFVHPDVRKVVDVFVLSIYGLVLFPKALGHVDDVVSNIFDRLDKNVTPVPVILAETFRSLSVYRRAGEGRFIGCVELLLAWFHSQFRMVEKVSYRVFSEDYSPLKEFVAILRRDNISEKKWMAIH</sequence>
<dbReference type="Pfam" id="PF24924">
    <property type="entry name" value="DUF7745"/>
    <property type="match status" value="1"/>
</dbReference>
<name>A0A7J9HKB6_9ROSI</name>
<reference evidence="2 3" key="1">
    <citation type="journal article" date="2019" name="Genome Biol. Evol.">
        <title>Insights into the evolution of the New World diploid cottons (Gossypium, subgenus Houzingenia) based on genome sequencing.</title>
        <authorList>
            <person name="Grover C.E."/>
            <person name="Arick M.A. 2nd"/>
            <person name="Thrash A."/>
            <person name="Conover J.L."/>
            <person name="Sanders W.S."/>
            <person name="Peterson D.G."/>
            <person name="Frelichowski J.E."/>
            <person name="Scheffler J.A."/>
            <person name="Scheffler B.E."/>
            <person name="Wendel J.F."/>
        </authorList>
    </citation>
    <scope>NUCLEOTIDE SEQUENCE [LARGE SCALE GENOMIC DNA]</scope>
    <source>
        <strain evidence="2">0</strain>
        <tissue evidence="2">Leaf</tissue>
    </source>
</reference>
<accession>A0A7J9HKB6</accession>
<gene>
    <name evidence="2" type="ORF">Gohar_002241</name>
</gene>
<dbReference type="Proteomes" id="UP000593560">
    <property type="component" value="Unassembled WGS sequence"/>
</dbReference>
<protein>
    <recommendedName>
        <fullName evidence="1">DUF7745 domain-containing protein</fullName>
    </recommendedName>
</protein>
<dbReference type="PANTHER" id="PTHR48200:SF1">
    <property type="entry name" value="AMINOTRANSFERASE-LIKE PLANT MOBILE DOMAIN-CONTAINING PROTEIN"/>
    <property type="match status" value="1"/>
</dbReference>
<dbReference type="OrthoDB" id="984336at2759"/>
<feature type="domain" description="DUF7745" evidence="1">
    <location>
        <begin position="71"/>
        <end position="154"/>
    </location>
</feature>
<keyword evidence="3" id="KW-1185">Reference proteome</keyword>
<dbReference type="AlphaFoldDB" id="A0A7J9HKB6"/>
<dbReference type="InterPro" id="IPR056647">
    <property type="entry name" value="DUF7745"/>
</dbReference>
<proteinExistence type="predicted"/>
<organism evidence="2 3">
    <name type="scientific">Gossypium harknessii</name>
    <dbReference type="NCBI Taxonomy" id="34285"/>
    <lineage>
        <taxon>Eukaryota</taxon>
        <taxon>Viridiplantae</taxon>
        <taxon>Streptophyta</taxon>
        <taxon>Embryophyta</taxon>
        <taxon>Tracheophyta</taxon>
        <taxon>Spermatophyta</taxon>
        <taxon>Magnoliopsida</taxon>
        <taxon>eudicotyledons</taxon>
        <taxon>Gunneridae</taxon>
        <taxon>Pentapetalae</taxon>
        <taxon>rosids</taxon>
        <taxon>malvids</taxon>
        <taxon>Malvales</taxon>
        <taxon>Malvaceae</taxon>
        <taxon>Malvoideae</taxon>
        <taxon>Gossypium</taxon>
    </lineage>
</organism>
<comment type="caution">
    <text evidence="2">The sequence shown here is derived from an EMBL/GenBank/DDBJ whole genome shotgun (WGS) entry which is preliminary data.</text>
</comment>
<dbReference type="EMBL" id="JABFAD010000010">
    <property type="protein sequence ID" value="MBA0810232.1"/>
    <property type="molecule type" value="Genomic_DNA"/>
</dbReference>
<dbReference type="PANTHER" id="PTHR48200">
    <property type="entry name" value="PROTEIN, PUTATIVE-RELATED"/>
    <property type="match status" value="1"/>
</dbReference>
<evidence type="ECO:0000259" key="1">
    <source>
        <dbReference type="Pfam" id="PF24924"/>
    </source>
</evidence>